<dbReference type="AlphaFoldDB" id="A0A2M4B318"/>
<proteinExistence type="predicted"/>
<organism evidence="1">
    <name type="scientific">Anopheles triannulatus</name>
    <dbReference type="NCBI Taxonomy" id="58253"/>
    <lineage>
        <taxon>Eukaryota</taxon>
        <taxon>Metazoa</taxon>
        <taxon>Ecdysozoa</taxon>
        <taxon>Arthropoda</taxon>
        <taxon>Hexapoda</taxon>
        <taxon>Insecta</taxon>
        <taxon>Pterygota</taxon>
        <taxon>Neoptera</taxon>
        <taxon>Endopterygota</taxon>
        <taxon>Diptera</taxon>
        <taxon>Nematocera</taxon>
        <taxon>Culicoidea</taxon>
        <taxon>Culicidae</taxon>
        <taxon>Anophelinae</taxon>
        <taxon>Anopheles</taxon>
    </lineage>
</organism>
<accession>A0A2M4B318</accession>
<protein>
    <submittedName>
        <fullName evidence="1">Putative secreted protein</fullName>
    </submittedName>
</protein>
<sequence length="69" mass="7624">MCATQILSTGLAVCMRALSSSYQSHHGATCVCVFVRDRLCDECALCARVRMCPAFQVCVVRVSFVCLFR</sequence>
<evidence type="ECO:0000313" key="1">
    <source>
        <dbReference type="EMBL" id="MBW47362.1"/>
    </source>
</evidence>
<dbReference type="EMBL" id="GGFK01014041">
    <property type="protein sequence ID" value="MBW47362.1"/>
    <property type="molecule type" value="Transcribed_RNA"/>
</dbReference>
<name>A0A2M4B318_9DIPT</name>
<reference evidence="1" key="1">
    <citation type="submission" date="2018-01" db="EMBL/GenBank/DDBJ databases">
        <title>An insight into the sialome of Amazonian anophelines.</title>
        <authorList>
            <person name="Ribeiro J.M."/>
            <person name="Scarpassa V."/>
            <person name="Calvo E."/>
        </authorList>
    </citation>
    <scope>NUCLEOTIDE SEQUENCE</scope>
    <source>
        <tissue evidence="1">Salivary glands</tissue>
    </source>
</reference>